<dbReference type="EMBL" id="KN818301">
    <property type="protein sequence ID" value="KIL60257.1"/>
    <property type="molecule type" value="Genomic_DNA"/>
</dbReference>
<sequence>MDGTYLFVYSSSYCLLSAEPFVHASVYLDTVRDYFSSFSQIGKWTHARSCVRVITRAACGALFS</sequence>
<evidence type="ECO:0000313" key="2">
    <source>
        <dbReference type="Proteomes" id="UP000054549"/>
    </source>
</evidence>
<organism evidence="1 2">
    <name type="scientific">Amanita muscaria (strain Koide BX008)</name>
    <dbReference type="NCBI Taxonomy" id="946122"/>
    <lineage>
        <taxon>Eukaryota</taxon>
        <taxon>Fungi</taxon>
        <taxon>Dikarya</taxon>
        <taxon>Basidiomycota</taxon>
        <taxon>Agaricomycotina</taxon>
        <taxon>Agaricomycetes</taxon>
        <taxon>Agaricomycetidae</taxon>
        <taxon>Agaricales</taxon>
        <taxon>Pluteineae</taxon>
        <taxon>Amanitaceae</taxon>
        <taxon>Amanita</taxon>
    </lineage>
</organism>
<dbReference type="Proteomes" id="UP000054549">
    <property type="component" value="Unassembled WGS sequence"/>
</dbReference>
<reference evidence="1 2" key="1">
    <citation type="submission" date="2014-04" db="EMBL/GenBank/DDBJ databases">
        <title>Evolutionary Origins and Diversification of the Mycorrhizal Mutualists.</title>
        <authorList>
            <consortium name="DOE Joint Genome Institute"/>
            <consortium name="Mycorrhizal Genomics Consortium"/>
            <person name="Kohler A."/>
            <person name="Kuo A."/>
            <person name="Nagy L.G."/>
            <person name="Floudas D."/>
            <person name="Copeland A."/>
            <person name="Barry K.W."/>
            <person name="Cichocki N."/>
            <person name="Veneault-Fourrey C."/>
            <person name="LaButti K."/>
            <person name="Lindquist E.A."/>
            <person name="Lipzen A."/>
            <person name="Lundell T."/>
            <person name="Morin E."/>
            <person name="Murat C."/>
            <person name="Riley R."/>
            <person name="Ohm R."/>
            <person name="Sun H."/>
            <person name="Tunlid A."/>
            <person name="Henrissat B."/>
            <person name="Grigoriev I.V."/>
            <person name="Hibbett D.S."/>
            <person name="Martin F."/>
        </authorList>
    </citation>
    <scope>NUCLEOTIDE SEQUENCE [LARGE SCALE GENOMIC DNA]</scope>
    <source>
        <strain evidence="1 2">Koide BX008</strain>
    </source>
</reference>
<dbReference type="InParanoid" id="A0A0C2WFQ0"/>
<accession>A0A0C2WFQ0</accession>
<dbReference type="AlphaFoldDB" id="A0A0C2WFQ0"/>
<name>A0A0C2WFQ0_AMAMK</name>
<evidence type="ECO:0000313" key="1">
    <source>
        <dbReference type="EMBL" id="KIL60257.1"/>
    </source>
</evidence>
<gene>
    <name evidence="1" type="ORF">M378DRAFT_948842</name>
</gene>
<protein>
    <submittedName>
        <fullName evidence="1">Uncharacterized protein</fullName>
    </submittedName>
</protein>
<keyword evidence="2" id="KW-1185">Reference proteome</keyword>
<proteinExistence type="predicted"/>
<dbReference type="HOGENOM" id="CLU_2867219_0_0_1"/>